<protein>
    <submittedName>
        <fullName evidence="4">O-antigen biosynthesis protein WbqV</fullName>
    </submittedName>
</protein>
<gene>
    <name evidence="4" type="ORF">GGQ88_003859</name>
</gene>
<keyword evidence="5" id="KW-1185">Reference proteome</keyword>
<dbReference type="SUPFAM" id="SSF51735">
    <property type="entry name" value="NAD(P)-binding Rossmann-fold domains"/>
    <property type="match status" value="1"/>
</dbReference>
<evidence type="ECO:0000256" key="1">
    <source>
        <dbReference type="ARBA" id="ARBA00007430"/>
    </source>
</evidence>
<dbReference type="Gene3D" id="3.40.50.720">
    <property type="entry name" value="NAD(P)-binding Rossmann-like Domain"/>
    <property type="match status" value="2"/>
</dbReference>
<keyword evidence="2" id="KW-0812">Transmembrane</keyword>
<feature type="transmembrane region" description="Helical" evidence="2">
    <location>
        <begin position="60"/>
        <end position="81"/>
    </location>
</feature>
<keyword evidence="2" id="KW-1133">Transmembrane helix</keyword>
<accession>A0A7W6A0M0</accession>
<sequence>MDYLSIALPLGLLVNSAAVGVGGTLAAPSYVFLFSLITTACFIATGLYRQNWRFVSLADCSTLLLTVSSALCVAWVITLGIPELRRLGMALVPLAFTHFCIATTFMLGMRMLRRSAREFRLRWIGDPASSEECTSRRLILIGEPEWAVSVIQLTHANKSMHRNTPTTVMGVLLTRPEETITGLCGVPVLGSHTQLARSLELLSGKGQSPDSVVVCDDGVNLSEKDLLQVMRQVRELGLELVRIDDPWTKLLARQSAVDFDSLPITDLLGRSEINLTGDAVSRQVCGQSVLVTGAGGTIGGELVRQLAAFRPSRLVLVDHCEFNLYSVEMLLREAHPELVIVPELCNIRDASEVRHVFARHNPVIVYHAAALKHVPMVEANPCGGAHTNILGTKNIADAVCEFGVRAMVQVSTDKAVNPIGLMGATKRVGELYCQSLDFCGTDDPDSPRFMTVRFGNVLGSSGSVVPLFKRQLLEGRPLTITHPDIERFFMSVGEAVHLILQSSSHALEENATRGSIFVLDMGAPVKIIDLARRMIRLFGLEPDVDVPIQVVGLRPGEKLYEELFDSCEEEVQSGIVGLHEARSRPIPLPLITRAIDQLATAVRDSNQADVLQITHTLVKLPSSGVDMTSLYEKSPNTWRVSGPKLVAEA</sequence>
<dbReference type="RefSeq" id="WP_183615035.1">
    <property type="nucleotide sequence ID" value="NZ_JACICY010000016.1"/>
</dbReference>
<name>A0A7W6A0M0_9SPHN</name>
<evidence type="ECO:0000256" key="2">
    <source>
        <dbReference type="SAM" id="Phobius"/>
    </source>
</evidence>
<organism evidence="4 5">
    <name type="scientific">Novosphingobium hassiacum</name>
    <dbReference type="NCBI Taxonomy" id="173676"/>
    <lineage>
        <taxon>Bacteria</taxon>
        <taxon>Pseudomonadati</taxon>
        <taxon>Pseudomonadota</taxon>
        <taxon>Alphaproteobacteria</taxon>
        <taxon>Sphingomonadales</taxon>
        <taxon>Sphingomonadaceae</taxon>
        <taxon>Novosphingobium</taxon>
    </lineage>
</organism>
<dbReference type="InterPro" id="IPR051203">
    <property type="entry name" value="Polysaccharide_Synthase-Rel"/>
</dbReference>
<reference evidence="4 5" key="1">
    <citation type="submission" date="2020-08" db="EMBL/GenBank/DDBJ databases">
        <title>Genomic Encyclopedia of Type Strains, Phase IV (KMG-IV): sequencing the most valuable type-strain genomes for metagenomic binning, comparative biology and taxonomic classification.</title>
        <authorList>
            <person name="Goeker M."/>
        </authorList>
    </citation>
    <scope>NUCLEOTIDE SEQUENCE [LARGE SCALE GENOMIC DNA]</scope>
    <source>
        <strain evidence="4 5">DSM 14552</strain>
    </source>
</reference>
<dbReference type="InterPro" id="IPR036291">
    <property type="entry name" value="NAD(P)-bd_dom_sf"/>
</dbReference>
<dbReference type="Pfam" id="PF02719">
    <property type="entry name" value="Polysacc_synt_2"/>
    <property type="match status" value="1"/>
</dbReference>
<comment type="similarity">
    <text evidence="1">Belongs to the polysaccharide synthase family.</text>
</comment>
<feature type="domain" description="Polysaccharide biosynthesis protein CapD-like" evidence="3">
    <location>
        <begin position="289"/>
        <end position="570"/>
    </location>
</feature>
<dbReference type="PANTHER" id="PTHR43318">
    <property type="entry name" value="UDP-N-ACETYLGLUCOSAMINE 4,6-DEHYDRATASE"/>
    <property type="match status" value="1"/>
</dbReference>
<dbReference type="Proteomes" id="UP000562395">
    <property type="component" value="Unassembled WGS sequence"/>
</dbReference>
<evidence type="ECO:0000313" key="4">
    <source>
        <dbReference type="EMBL" id="MBB3862558.1"/>
    </source>
</evidence>
<dbReference type="CDD" id="cd05237">
    <property type="entry name" value="UDP_invert_4-6DH_SDR_e"/>
    <property type="match status" value="1"/>
</dbReference>
<proteinExistence type="inferred from homology"/>
<dbReference type="InterPro" id="IPR003869">
    <property type="entry name" value="Polysac_CapD-like"/>
</dbReference>
<dbReference type="PANTHER" id="PTHR43318:SF1">
    <property type="entry name" value="POLYSACCHARIDE BIOSYNTHESIS PROTEIN EPSC-RELATED"/>
    <property type="match status" value="1"/>
</dbReference>
<evidence type="ECO:0000259" key="3">
    <source>
        <dbReference type="Pfam" id="PF02719"/>
    </source>
</evidence>
<dbReference type="AlphaFoldDB" id="A0A7W6A0M0"/>
<comment type="caution">
    <text evidence="4">The sequence shown here is derived from an EMBL/GenBank/DDBJ whole genome shotgun (WGS) entry which is preliminary data.</text>
</comment>
<dbReference type="EMBL" id="JACICY010000016">
    <property type="protein sequence ID" value="MBB3862558.1"/>
    <property type="molecule type" value="Genomic_DNA"/>
</dbReference>
<keyword evidence="2" id="KW-0472">Membrane</keyword>
<feature type="transmembrane region" description="Helical" evidence="2">
    <location>
        <begin position="30"/>
        <end position="48"/>
    </location>
</feature>
<feature type="transmembrane region" description="Helical" evidence="2">
    <location>
        <begin position="87"/>
        <end position="112"/>
    </location>
</feature>
<evidence type="ECO:0000313" key="5">
    <source>
        <dbReference type="Proteomes" id="UP000562395"/>
    </source>
</evidence>